<evidence type="ECO:0000256" key="1">
    <source>
        <dbReference type="ARBA" id="ARBA00007274"/>
    </source>
</evidence>
<comment type="similarity">
    <text evidence="1">Belongs to the transferase hexapeptide repeat family.</text>
</comment>
<evidence type="ECO:0000256" key="4">
    <source>
        <dbReference type="ARBA" id="ARBA00023315"/>
    </source>
</evidence>
<name>A0ABS5JQN4_9BACT</name>
<dbReference type="Pfam" id="PF00132">
    <property type="entry name" value="Hexapep"/>
    <property type="match status" value="1"/>
</dbReference>
<dbReference type="Proteomes" id="UP000708576">
    <property type="component" value="Unassembled WGS sequence"/>
</dbReference>
<dbReference type="PROSITE" id="PS00101">
    <property type="entry name" value="HEXAPEP_TRANSFERASES"/>
    <property type="match status" value="1"/>
</dbReference>
<keyword evidence="6" id="KW-1185">Reference proteome</keyword>
<dbReference type="CDD" id="cd03349">
    <property type="entry name" value="LbH_XAT"/>
    <property type="match status" value="1"/>
</dbReference>
<proteinExistence type="inferred from homology"/>
<evidence type="ECO:0000313" key="6">
    <source>
        <dbReference type="Proteomes" id="UP000708576"/>
    </source>
</evidence>
<dbReference type="EMBL" id="JAGUCO010000001">
    <property type="protein sequence ID" value="MBS2097104.1"/>
    <property type="molecule type" value="Genomic_DNA"/>
</dbReference>
<gene>
    <name evidence="5" type="ORF">KEM10_02365</name>
</gene>
<dbReference type="InterPro" id="IPR011004">
    <property type="entry name" value="Trimer_LpxA-like_sf"/>
</dbReference>
<organism evidence="5 6">
    <name type="scientific">Carboxylicivirga linearis</name>
    <dbReference type="NCBI Taxonomy" id="1628157"/>
    <lineage>
        <taxon>Bacteria</taxon>
        <taxon>Pseudomonadati</taxon>
        <taxon>Bacteroidota</taxon>
        <taxon>Bacteroidia</taxon>
        <taxon>Marinilabiliales</taxon>
        <taxon>Marinilabiliaceae</taxon>
        <taxon>Carboxylicivirga</taxon>
    </lineage>
</organism>
<dbReference type="RefSeq" id="WP_212212988.1">
    <property type="nucleotide sequence ID" value="NZ_JAGUCO010000001.1"/>
</dbReference>
<dbReference type="SUPFAM" id="SSF51161">
    <property type="entry name" value="Trimeric LpxA-like enzymes"/>
    <property type="match status" value="1"/>
</dbReference>
<dbReference type="InterPro" id="IPR001451">
    <property type="entry name" value="Hexapep"/>
</dbReference>
<comment type="caution">
    <text evidence="5">The sequence shown here is derived from an EMBL/GenBank/DDBJ whole genome shotgun (WGS) entry which is preliminary data.</text>
</comment>
<sequence length="236" mass="27039">MIRGLFILFLKNPILIWCRSFYNGCKLLWRHRYKNLKIHYNVHIGGTILGMYNTFYDNVEVRNCSVGSHVYVSQNTIISNATIGSFCSIGANCKIGLGKHPINYLSTYPAFYSNRKQSQISFVKENHFEEIGRVVIGNDVWIGSNVTILDDVTIGNGAIIAAGAVVNKDVSPYSIVGGIPARHIKFRFSIEVIEKLKQFKWWEKEEKWLLENLNFFTSEKGVDEYLKKNFDETNII</sequence>
<accession>A0ABS5JQN4</accession>
<keyword evidence="2" id="KW-0808">Transferase</keyword>
<dbReference type="InterPro" id="IPR050179">
    <property type="entry name" value="Trans_hexapeptide_repeat"/>
</dbReference>
<protein>
    <submittedName>
        <fullName evidence="5">CatB-related O-acetyltransferase</fullName>
    </submittedName>
</protein>
<evidence type="ECO:0000313" key="5">
    <source>
        <dbReference type="EMBL" id="MBS2097104.1"/>
    </source>
</evidence>
<keyword evidence="3" id="KW-0677">Repeat</keyword>
<dbReference type="Gene3D" id="2.160.10.10">
    <property type="entry name" value="Hexapeptide repeat proteins"/>
    <property type="match status" value="1"/>
</dbReference>
<reference evidence="5 6" key="1">
    <citation type="journal article" date="2015" name="Int. J. Syst. Evol. Microbiol.">
        <title>Carboxylicivirga linearis sp. nov., isolated from a sea cucumber culture pond.</title>
        <authorList>
            <person name="Wang F.Q."/>
            <person name="Zhou Y.X."/>
            <person name="Lin X.Z."/>
            <person name="Chen G.J."/>
            <person name="Du Z.J."/>
        </authorList>
    </citation>
    <scope>NUCLEOTIDE SEQUENCE [LARGE SCALE GENOMIC DNA]</scope>
    <source>
        <strain evidence="5 6">FB218</strain>
    </source>
</reference>
<dbReference type="PANTHER" id="PTHR43300">
    <property type="entry name" value="ACETYLTRANSFERASE"/>
    <property type="match status" value="1"/>
</dbReference>
<dbReference type="InterPro" id="IPR018357">
    <property type="entry name" value="Hexapep_transf_CS"/>
</dbReference>
<dbReference type="PANTHER" id="PTHR43300:SF11">
    <property type="entry name" value="ACETYLTRANSFERASE RV3034C-RELATED"/>
    <property type="match status" value="1"/>
</dbReference>
<keyword evidence="4" id="KW-0012">Acyltransferase</keyword>
<evidence type="ECO:0000256" key="3">
    <source>
        <dbReference type="ARBA" id="ARBA00022737"/>
    </source>
</evidence>
<evidence type="ECO:0000256" key="2">
    <source>
        <dbReference type="ARBA" id="ARBA00022679"/>
    </source>
</evidence>